<reference evidence="2" key="1">
    <citation type="journal article" date="2010" name="Science">
        <title>Signatures of adaptation to obligate biotrophy in the Hyaloperonospora arabidopsidis genome.</title>
        <authorList>
            <person name="Baxter L."/>
            <person name="Tripathy S."/>
            <person name="Ishaque N."/>
            <person name="Boot N."/>
            <person name="Cabral A."/>
            <person name="Kemen E."/>
            <person name="Thines M."/>
            <person name="Ah-Fong A."/>
            <person name="Anderson R."/>
            <person name="Badejoko W."/>
            <person name="Bittner-Eddy P."/>
            <person name="Boore J.L."/>
            <person name="Chibucos M.C."/>
            <person name="Coates M."/>
            <person name="Dehal P."/>
            <person name="Delehaunty K."/>
            <person name="Dong S."/>
            <person name="Downton P."/>
            <person name="Dumas B."/>
            <person name="Fabro G."/>
            <person name="Fronick C."/>
            <person name="Fuerstenberg S.I."/>
            <person name="Fulton L."/>
            <person name="Gaulin E."/>
            <person name="Govers F."/>
            <person name="Hughes L."/>
            <person name="Humphray S."/>
            <person name="Jiang R.H."/>
            <person name="Judelson H."/>
            <person name="Kamoun S."/>
            <person name="Kyung K."/>
            <person name="Meijer H."/>
            <person name="Minx P."/>
            <person name="Morris P."/>
            <person name="Nelson J."/>
            <person name="Phuntumart V."/>
            <person name="Qutob D."/>
            <person name="Rehmany A."/>
            <person name="Rougon-Cardoso A."/>
            <person name="Ryden P."/>
            <person name="Torto-Alalibo T."/>
            <person name="Studholme D."/>
            <person name="Wang Y."/>
            <person name="Win J."/>
            <person name="Wood J."/>
            <person name="Clifton S.W."/>
            <person name="Rogers J."/>
            <person name="Van den Ackerveken G."/>
            <person name="Jones J.D."/>
            <person name="McDowell J.M."/>
            <person name="Beynon J."/>
            <person name="Tyler B.M."/>
        </authorList>
    </citation>
    <scope>NUCLEOTIDE SEQUENCE [LARGE SCALE GENOMIC DNA]</scope>
    <source>
        <strain evidence="2">Emoy2</strain>
    </source>
</reference>
<evidence type="ECO:0000313" key="2">
    <source>
        <dbReference type="Proteomes" id="UP000011713"/>
    </source>
</evidence>
<dbReference type="EnsemblProtists" id="HpaT809721">
    <property type="protein sequence ID" value="HpaP809721"/>
    <property type="gene ID" value="HpaG809721"/>
</dbReference>
<dbReference type="InParanoid" id="M4BTD6"/>
<evidence type="ECO:0000313" key="1">
    <source>
        <dbReference type="EnsemblProtists" id="HpaP809721"/>
    </source>
</evidence>
<sequence>MDLDQSEMSGPDSYLFMHDVLHSVVFNAALPNTKRSYLSPRPKLDVRFLLLLIKPQQYTTCNFCIPQICK</sequence>
<dbReference type="HOGENOM" id="CLU_2763248_0_0_1"/>
<proteinExistence type="predicted"/>
<organism evidence="1 2">
    <name type="scientific">Hyaloperonospora arabidopsidis (strain Emoy2)</name>
    <name type="common">Downy mildew agent</name>
    <name type="synonym">Peronospora arabidopsidis</name>
    <dbReference type="NCBI Taxonomy" id="559515"/>
    <lineage>
        <taxon>Eukaryota</taxon>
        <taxon>Sar</taxon>
        <taxon>Stramenopiles</taxon>
        <taxon>Oomycota</taxon>
        <taxon>Peronosporomycetes</taxon>
        <taxon>Peronosporales</taxon>
        <taxon>Peronosporaceae</taxon>
        <taxon>Hyaloperonospora</taxon>
    </lineage>
</organism>
<keyword evidence="2" id="KW-1185">Reference proteome</keyword>
<dbReference type="AlphaFoldDB" id="M4BTD6"/>
<dbReference type="Proteomes" id="UP000011713">
    <property type="component" value="Unassembled WGS sequence"/>
</dbReference>
<protein>
    <submittedName>
        <fullName evidence="1">Uncharacterized protein</fullName>
    </submittedName>
</protein>
<reference evidence="1" key="2">
    <citation type="submission" date="2015-06" db="UniProtKB">
        <authorList>
            <consortium name="EnsemblProtists"/>
        </authorList>
    </citation>
    <scope>IDENTIFICATION</scope>
    <source>
        <strain evidence="1">Emoy2</strain>
    </source>
</reference>
<dbReference type="EMBL" id="JH597840">
    <property type="status" value="NOT_ANNOTATED_CDS"/>
    <property type="molecule type" value="Genomic_DNA"/>
</dbReference>
<name>M4BTD6_HYAAE</name>
<dbReference type="VEuPathDB" id="FungiDB:HpaG809721"/>
<accession>M4BTD6</accession>